<dbReference type="EMBL" id="PNYA01000044">
    <property type="protein sequence ID" value="PMS14539.1"/>
    <property type="molecule type" value="Genomic_DNA"/>
</dbReference>
<evidence type="ECO:0000313" key="1">
    <source>
        <dbReference type="EMBL" id="PMS14539.1"/>
    </source>
</evidence>
<dbReference type="InterPro" id="IPR029063">
    <property type="entry name" value="SAM-dependent_MTases_sf"/>
</dbReference>
<comment type="caution">
    <text evidence="1">The sequence shown here is derived from an EMBL/GenBank/DDBJ whole genome shotgun (WGS) entry which is preliminary data.</text>
</comment>
<gene>
    <name evidence="1" type="ORF">C0Z18_31265</name>
</gene>
<dbReference type="GO" id="GO:0008168">
    <property type="term" value="F:methyltransferase activity"/>
    <property type="evidence" value="ECO:0007669"/>
    <property type="project" value="UniProtKB-KW"/>
</dbReference>
<dbReference type="Gene3D" id="3.40.50.150">
    <property type="entry name" value="Vaccinia Virus protein VP39"/>
    <property type="match status" value="1"/>
</dbReference>
<dbReference type="Pfam" id="PF13489">
    <property type="entry name" value="Methyltransf_23"/>
    <property type="match status" value="1"/>
</dbReference>
<dbReference type="OrthoDB" id="9816564at2"/>
<keyword evidence="2" id="KW-1185">Reference proteome</keyword>
<accession>A0A2N7VBL5</accession>
<dbReference type="AlphaFoldDB" id="A0A2N7VBL5"/>
<keyword evidence="1" id="KW-0808">Transferase</keyword>
<proteinExistence type="predicted"/>
<dbReference type="Proteomes" id="UP000235616">
    <property type="component" value="Unassembled WGS sequence"/>
</dbReference>
<protein>
    <submittedName>
        <fullName evidence="1">Class I SAM-dependent methyltransferase</fullName>
    </submittedName>
</protein>
<dbReference type="PANTHER" id="PTHR43861:SF5">
    <property type="entry name" value="BLL5978 PROTEIN"/>
    <property type="match status" value="1"/>
</dbReference>
<organism evidence="1 2">
    <name type="scientific">Trinickia dabaoshanensis</name>
    <dbReference type="NCBI Taxonomy" id="564714"/>
    <lineage>
        <taxon>Bacteria</taxon>
        <taxon>Pseudomonadati</taxon>
        <taxon>Pseudomonadota</taxon>
        <taxon>Betaproteobacteria</taxon>
        <taxon>Burkholderiales</taxon>
        <taxon>Burkholderiaceae</taxon>
        <taxon>Trinickia</taxon>
    </lineage>
</organism>
<reference evidence="1 2" key="1">
    <citation type="submission" date="2018-01" db="EMBL/GenBank/DDBJ databases">
        <title>Whole genome analyses suggest that Burkholderia sensu lato contains two further novel genera in the rhizoxinica-symbiotica group Mycetohabitans gen. nov., and Trinickia gen. nov.: implications for the evolution of diazotrophy and nodulation in the Burkholderiaceae.</title>
        <authorList>
            <person name="Estrada-de los Santos P."/>
            <person name="Palmer M."/>
            <person name="Chavez-Ramirez B."/>
            <person name="Beukes C."/>
            <person name="Steenkamp E.T."/>
            <person name="Hirsch A.M."/>
            <person name="Manyaka P."/>
            <person name="Maluk M."/>
            <person name="Lafos M."/>
            <person name="Crook M."/>
            <person name="Gross E."/>
            <person name="Simon M.F."/>
            <person name="Bueno dos Reis Junior F."/>
            <person name="Poole P.S."/>
            <person name="Venter S.N."/>
            <person name="James E.K."/>
        </authorList>
    </citation>
    <scope>NUCLEOTIDE SEQUENCE [LARGE SCALE GENOMIC DNA]</scope>
    <source>
        <strain evidence="1 2">GIMN1.004</strain>
    </source>
</reference>
<name>A0A2N7VBL5_9BURK</name>
<evidence type="ECO:0000313" key="2">
    <source>
        <dbReference type="Proteomes" id="UP000235616"/>
    </source>
</evidence>
<dbReference type="SUPFAM" id="SSF53335">
    <property type="entry name" value="S-adenosyl-L-methionine-dependent methyltransferases"/>
    <property type="match status" value="1"/>
</dbReference>
<sequence>MCENCGFVMQNPRFEPEFYDAYYRKHYRVNLFGATEPERAFMVDQLRRGERLLQSLESYLPATGRLLDVGCSAGGLMVSFAKRGWEVLGTDPDAGYAEYGARHLKLRIETVGAEDMVLPEGHFDLVVITGSLEHVHDVNRTLELCRRATSEGGLMFIEGRALRGGIALGTFSHTHRRYLTLRSIGLLMRKHGWEPILSTDEPLTGPTRPGGVYVLGRAAEPMSAAAFAAAAREGAAEEMATIRAAVAALPGACS</sequence>
<dbReference type="PANTHER" id="PTHR43861">
    <property type="entry name" value="TRANS-ACONITATE 2-METHYLTRANSFERASE-RELATED"/>
    <property type="match status" value="1"/>
</dbReference>
<dbReference type="CDD" id="cd02440">
    <property type="entry name" value="AdoMet_MTases"/>
    <property type="match status" value="1"/>
</dbReference>
<dbReference type="GO" id="GO:0032259">
    <property type="term" value="P:methylation"/>
    <property type="evidence" value="ECO:0007669"/>
    <property type="project" value="UniProtKB-KW"/>
</dbReference>
<keyword evidence="1" id="KW-0489">Methyltransferase</keyword>